<dbReference type="EMBL" id="AFZZ01000164">
    <property type="protein sequence ID" value="EHJ38800.1"/>
    <property type="molecule type" value="Genomic_DNA"/>
</dbReference>
<protein>
    <submittedName>
        <fullName evidence="1">Uncharacterized protein</fullName>
    </submittedName>
</protein>
<reference evidence="1 2" key="1">
    <citation type="submission" date="2011-08" db="EMBL/GenBank/DDBJ databases">
        <authorList>
            <person name="Weinstock G."/>
            <person name="Sodergren E."/>
            <person name="Clifton S."/>
            <person name="Fulton L."/>
            <person name="Fulton B."/>
            <person name="Courtney L."/>
            <person name="Fronick C."/>
            <person name="Harrison M."/>
            <person name="Strong C."/>
            <person name="Farmer C."/>
            <person name="Delahaunty K."/>
            <person name="Markovic C."/>
            <person name="Hall O."/>
            <person name="Minx P."/>
            <person name="Tomlinson C."/>
            <person name="Mitreva M."/>
            <person name="Hou S."/>
            <person name="Chen J."/>
            <person name="Wollam A."/>
            <person name="Pepin K.H."/>
            <person name="Johnson M."/>
            <person name="Bhonagiri V."/>
            <person name="Zhang X."/>
            <person name="Suruliraj S."/>
            <person name="Warren W."/>
            <person name="Chinwalla A."/>
            <person name="Mardis E.R."/>
            <person name="Wilson R.K."/>
        </authorList>
    </citation>
    <scope>NUCLEOTIDE SEQUENCE [LARGE SCALE GENOMIC DNA]</scope>
    <source>
        <strain evidence="1 2">DSM 18206</strain>
    </source>
</reference>
<evidence type="ECO:0000313" key="2">
    <source>
        <dbReference type="Proteomes" id="UP000004407"/>
    </source>
</evidence>
<organism evidence="1 2">
    <name type="scientific">Leyella stercorea DSM 18206</name>
    <dbReference type="NCBI Taxonomy" id="1002367"/>
    <lineage>
        <taxon>Bacteria</taxon>
        <taxon>Pseudomonadati</taxon>
        <taxon>Bacteroidota</taxon>
        <taxon>Bacteroidia</taxon>
        <taxon>Bacteroidales</taxon>
        <taxon>Prevotellaceae</taxon>
        <taxon>Leyella</taxon>
    </lineage>
</organism>
<evidence type="ECO:0000313" key="1">
    <source>
        <dbReference type="EMBL" id="EHJ38800.1"/>
    </source>
</evidence>
<dbReference type="HOGENOM" id="CLU_3314881_0_0_10"/>
<gene>
    <name evidence="1" type="ORF">HMPREF0673_01854</name>
</gene>
<dbReference type="AlphaFoldDB" id="G6AYZ2"/>
<proteinExistence type="predicted"/>
<sequence>MPRYANNIATLRKQRCRSVVISRFDYQVKILAHSSPINS</sequence>
<name>G6AYZ2_9BACT</name>
<accession>G6AYZ2</accession>
<dbReference type="Proteomes" id="UP000004407">
    <property type="component" value="Unassembled WGS sequence"/>
</dbReference>
<comment type="caution">
    <text evidence="1">The sequence shown here is derived from an EMBL/GenBank/DDBJ whole genome shotgun (WGS) entry which is preliminary data.</text>
</comment>